<evidence type="ECO:0000313" key="10">
    <source>
        <dbReference type="Proteomes" id="UP000284842"/>
    </source>
</evidence>
<organism evidence="9 10">
    <name type="scientific">Panaeolus cyanescens</name>
    <dbReference type="NCBI Taxonomy" id="181874"/>
    <lineage>
        <taxon>Eukaryota</taxon>
        <taxon>Fungi</taxon>
        <taxon>Dikarya</taxon>
        <taxon>Basidiomycota</taxon>
        <taxon>Agaricomycotina</taxon>
        <taxon>Agaricomycetes</taxon>
        <taxon>Agaricomycetidae</taxon>
        <taxon>Agaricales</taxon>
        <taxon>Agaricineae</taxon>
        <taxon>Galeropsidaceae</taxon>
        <taxon>Panaeolus</taxon>
    </lineage>
</organism>
<dbReference type="InterPro" id="IPR037143">
    <property type="entry name" value="4-PPantetheinyl_Trfase_dom_sf"/>
</dbReference>
<dbReference type="Proteomes" id="UP000284842">
    <property type="component" value="Unassembled WGS sequence"/>
</dbReference>
<feature type="domain" description="4'-phosphopantetheinyl transferase" evidence="8">
    <location>
        <begin position="5"/>
        <end position="95"/>
    </location>
</feature>
<keyword evidence="7" id="KW-0275">Fatty acid biosynthesis</keyword>
<comment type="caution">
    <text evidence="9">The sequence shown here is derived from an EMBL/GenBank/DDBJ whole genome shotgun (WGS) entry which is preliminary data.</text>
</comment>
<reference evidence="9 10" key="1">
    <citation type="journal article" date="2018" name="Evol. Lett.">
        <title>Horizontal gene cluster transfer increased hallucinogenic mushroom diversity.</title>
        <authorList>
            <person name="Reynolds H.T."/>
            <person name="Vijayakumar V."/>
            <person name="Gluck-Thaler E."/>
            <person name="Korotkin H.B."/>
            <person name="Matheny P.B."/>
            <person name="Slot J.C."/>
        </authorList>
    </citation>
    <scope>NUCLEOTIDE SEQUENCE [LARGE SCALE GENOMIC DNA]</scope>
    <source>
        <strain evidence="9 10">2629</strain>
    </source>
</reference>
<dbReference type="STRING" id="181874.A0A409VAF6"/>
<keyword evidence="1" id="KW-0444">Lipid biosynthesis</keyword>
<protein>
    <recommendedName>
        <fullName evidence="8">4'-phosphopantetheinyl transferase domain-containing protein</fullName>
    </recommendedName>
</protein>
<keyword evidence="4" id="KW-0276">Fatty acid metabolism</keyword>
<gene>
    <name evidence="9" type="ORF">CVT24_009490</name>
</gene>
<evidence type="ECO:0000256" key="6">
    <source>
        <dbReference type="ARBA" id="ARBA00023098"/>
    </source>
</evidence>
<dbReference type="InterPro" id="IPR004568">
    <property type="entry name" value="Ppantetheine-prot_Trfase_dom"/>
</dbReference>
<dbReference type="NCBIfam" id="TIGR00556">
    <property type="entry name" value="pantethn_trn"/>
    <property type="match status" value="1"/>
</dbReference>
<evidence type="ECO:0000256" key="3">
    <source>
        <dbReference type="ARBA" id="ARBA00022723"/>
    </source>
</evidence>
<dbReference type="InParanoid" id="A0A409VAF6"/>
<dbReference type="GO" id="GO:0006633">
    <property type="term" value="P:fatty acid biosynthetic process"/>
    <property type="evidence" value="ECO:0007669"/>
    <property type="project" value="UniProtKB-KW"/>
</dbReference>
<proteinExistence type="inferred from homology"/>
<dbReference type="SUPFAM" id="SSF56214">
    <property type="entry name" value="4'-phosphopantetheinyl transferase"/>
    <property type="match status" value="1"/>
</dbReference>
<evidence type="ECO:0000256" key="1">
    <source>
        <dbReference type="ARBA" id="ARBA00022516"/>
    </source>
</evidence>
<dbReference type="OrthoDB" id="15433at2759"/>
<dbReference type="Gene3D" id="3.90.470.20">
    <property type="entry name" value="4'-phosphopantetheinyl transferase domain"/>
    <property type="match status" value="1"/>
</dbReference>
<evidence type="ECO:0000256" key="5">
    <source>
        <dbReference type="ARBA" id="ARBA00022842"/>
    </source>
</evidence>
<evidence type="ECO:0000313" key="9">
    <source>
        <dbReference type="EMBL" id="PPQ63864.1"/>
    </source>
</evidence>
<dbReference type="HAMAP" id="MF_00101">
    <property type="entry name" value="AcpS"/>
    <property type="match status" value="1"/>
</dbReference>
<evidence type="ECO:0000256" key="4">
    <source>
        <dbReference type="ARBA" id="ARBA00022832"/>
    </source>
</evidence>
<evidence type="ECO:0000259" key="8">
    <source>
        <dbReference type="Pfam" id="PF01648"/>
    </source>
</evidence>
<keyword evidence="6" id="KW-0443">Lipid metabolism</keyword>
<evidence type="ECO:0000256" key="7">
    <source>
        <dbReference type="ARBA" id="ARBA00023160"/>
    </source>
</evidence>
<keyword evidence="2" id="KW-0808">Transferase</keyword>
<dbReference type="FunCoup" id="A0A409VAF6">
    <property type="interactions" value="15"/>
</dbReference>
<evidence type="ECO:0000256" key="2">
    <source>
        <dbReference type="ARBA" id="ARBA00022679"/>
    </source>
</evidence>
<keyword evidence="3" id="KW-0479">Metal-binding</keyword>
<dbReference type="GO" id="GO:0008897">
    <property type="term" value="F:holo-[acyl-carrier-protein] synthase activity"/>
    <property type="evidence" value="ECO:0007669"/>
    <property type="project" value="InterPro"/>
</dbReference>
<dbReference type="AlphaFoldDB" id="A0A409VAF6"/>
<dbReference type="InterPro" id="IPR002582">
    <property type="entry name" value="ACPS"/>
</dbReference>
<dbReference type="InterPro" id="IPR008278">
    <property type="entry name" value="4-PPantetheinyl_Trfase_dom"/>
</dbReference>
<dbReference type="GO" id="GO:0000287">
    <property type="term" value="F:magnesium ion binding"/>
    <property type="evidence" value="ECO:0007669"/>
    <property type="project" value="InterPro"/>
</dbReference>
<keyword evidence="10" id="KW-1185">Reference proteome</keyword>
<sequence length="134" mass="15393">MGILGIGVDLVYVPRILVLLTRRNPEKFASKILSIEEHKQWSEIQDTNTKARVRFLAVRWSVKEAAYKAMYPTVKPLWRQLTYRSLTPHGDKPSLEYHPALPEDGKNVGKMHVSVSHDGDYVYSSVVVEERKTE</sequence>
<keyword evidence="5" id="KW-0460">Magnesium</keyword>
<name>A0A409VAF6_9AGAR</name>
<dbReference type="Pfam" id="PF01648">
    <property type="entry name" value="ACPS"/>
    <property type="match status" value="1"/>
</dbReference>
<dbReference type="EMBL" id="NHTK01006106">
    <property type="protein sequence ID" value="PPQ63864.1"/>
    <property type="molecule type" value="Genomic_DNA"/>
</dbReference>
<accession>A0A409VAF6</accession>